<keyword evidence="3" id="KW-1185">Reference proteome</keyword>
<dbReference type="EMBL" id="PDNU01000044">
    <property type="protein sequence ID" value="PHK93498.1"/>
    <property type="molecule type" value="Genomic_DNA"/>
</dbReference>
<keyword evidence="1" id="KW-0472">Membrane</keyword>
<evidence type="ECO:0000313" key="2">
    <source>
        <dbReference type="EMBL" id="PHK93498.1"/>
    </source>
</evidence>
<gene>
    <name evidence="2" type="ORF">CR162_18285</name>
</gene>
<evidence type="ECO:0000256" key="1">
    <source>
        <dbReference type="SAM" id="Phobius"/>
    </source>
</evidence>
<dbReference type="AlphaFoldDB" id="A0A2C7A0B6"/>
<protein>
    <submittedName>
        <fullName evidence="2">Uncharacterized protein</fullName>
    </submittedName>
</protein>
<sequence length="69" mass="7387">MAQDMSPARPDAEGFGFSLFVWGAFAVALVVGGLLLAARAADDYMTVSGFLFALFGVFWASRIVTRLLP</sequence>
<dbReference type="Proteomes" id="UP000223527">
    <property type="component" value="Unassembled WGS sequence"/>
</dbReference>
<organism evidence="2 3">
    <name type="scientific">Teichococcus rhizosphaerae</name>
    <dbReference type="NCBI Taxonomy" id="1335062"/>
    <lineage>
        <taxon>Bacteria</taxon>
        <taxon>Pseudomonadati</taxon>
        <taxon>Pseudomonadota</taxon>
        <taxon>Alphaproteobacteria</taxon>
        <taxon>Acetobacterales</taxon>
        <taxon>Roseomonadaceae</taxon>
        <taxon>Roseomonas</taxon>
    </lineage>
</organism>
<accession>A0A2C7A0B6</accession>
<feature type="transmembrane region" description="Helical" evidence="1">
    <location>
        <begin position="44"/>
        <end position="64"/>
    </location>
</feature>
<keyword evidence="1" id="KW-0812">Transmembrane</keyword>
<keyword evidence="1" id="KW-1133">Transmembrane helix</keyword>
<reference evidence="2 3" key="1">
    <citation type="submission" date="2017-10" db="EMBL/GenBank/DDBJ databases">
        <authorList>
            <person name="Banno H."/>
            <person name="Chua N.-H."/>
        </authorList>
    </citation>
    <scope>NUCLEOTIDE SEQUENCE [LARGE SCALE GENOMIC DNA]</scope>
    <source>
        <strain evidence="2 3">YW11</strain>
    </source>
</reference>
<feature type="transmembrane region" description="Helical" evidence="1">
    <location>
        <begin position="15"/>
        <end position="37"/>
    </location>
</feature>
<evidence type="ECO:0000313" key="3">
    <source>
        <dbReference type="Proteomes" id="UP000223527"/>
    </source>
</evidence>
<name>A0A2C7A0B6_9PROT</name>
<proteinExistence type="predicted"/>
<dbReference type="RefSeq" id="WP_099096964.1">
    <property type="nucleotide sequence ID" value="NZ_PDNU01000044.1"/>
</dbReference>
<comment type="caution">
    <text evidence="2">The sequence shown here is derived from an EMBL/GenBank/DDBJ whole genome shotgun (WGS) entry which is preliminary data.</text>
</comment>